<keyword evidence="11 12" id="KW-0472">Membrane</keyword>
<evidence type="ECO:0000256" key="3">
    <source>
        <dbReference type="ARBA" id="ARBA00012438"/>
    </source>
</evidence>
<reference evidence="15 16" key="1">
    <citation type="submission" date="2020-04" db="EMBL/GenBank/DDBJ databases">
        <title>Genome sequencing of novel species.</title>
        <authorList>
            <person name="Heo J."/>
            <person name="Kim S.-J."/>
            <person name="Kim J.-S."/>
            <person name="Hong S.-B."/>
            <person name="Kwon S.-W."/>
        </authorList>
    </citation>
    <scope>NUCLEOTIDE SEQUENCE [LARGE SCALE GENOMIC DNA]</scope>
    <source>
        <strain evidence="15 16">MFER-1</strain>
    </source>
</reference>
<dbReference type="PROSITE" id="PS50109">
    <property type="entry name" value="HIS_KIN"/>
    <property type="match status" value="1"/>
</dbReference>
<comment type="catalytic activity">
    <reaction evidence="1">
        <text>ATP + protein L-histidine = ADP + protein N-phospho-L-histidine.</text>
        <dbReference type="EC" id="2.7.13.3"/>
    </reaction>
</comment>
<dbReference type="GO" id="GO:0000155">
    <property type="term" value="F:phosphorelay sensor kinase activity"/>
    <property type="evidence" value="ECO:0007669"/>
    <property type="project" value="InterPro"/>
</dbReference>
<evidence type="ECO:0000256" key="1">
    <source>
        <dbReference type="ARBA" id="ARBA00000085"/>
    </source>
</evidence>
<dbReference type="Proteomes" id="UP000502248">
    <property type="component" value="Chromosome"/>
</dbReference>
<dbReference type="GO" id="GO:0005524">
    <property type="term" value="F:ATP binding"/>
    <property type="evidence" value="ECO:0007669"/>
    <property type="project" value="UniProtKB-KW"/>
</dbReference>
<dbReference type="SUPFAM" id="SSF158472">
    <property type="entry name" value="HAMP domain-like"/>
    <property type="match status" value="1"/>
</dbReference>
<organism evidence="15 16">
    <name type="scientific">Cohnella herbarum</name>
    <dbReference type="NCBI Taxonomy" id="2728023"/>
    <lineage>
        <taxon>Bacteria</taxon>
        <taxon>Bacillati</taxon>
        <taxon>Bacillota</taxon>
        <taxon>Bacilli</taxon>
        <taxon>Bacillales</taxon>
        <taxon>Paenibacillaceae</taxon>
        <taxon>Cohnella</taxon>
    </lineage>
</organism>
<gene>
    <name evidence="15" type="ORF">HH215_28265</name>
</gene>
<dbReference type="InterPro" id="IPR005467">
    <property type="entry name" value="His_kinase_dom"/>
</dbReference>
<evidence type="ECO:0000256" key="12">
    <source>
        <dbReference type="SAM" id="Phobius"/>
    </source>
</evidence>
<keyword evidence="10" id="KW-0902">Two-component regulatory system</keyword>
<dbReference type="Gene3D" id="6.10.340.10">
    <property type="match status" value="1"/>
</dbReference>
<keyword evidence="5" id="KW-0597">Phosphoprotein</keyword>
<evidence type="ECO:0000313" key="16">
    <source>
        <dbReference type="Proteomes" id="UP000502248"/>
    </source>
</evidence>
<dbReference type="PANTHER" id="PTHR34220">
    <property type="entry name" value="SENSOR HISTIDINE KINASE YPDA"/>
    <property type="match status" value="1"/>
</dbReference>
<dbReference type="SMART" id="SM00387">
    <property type="entry name" value="HATPase_c"/>
    <property type="match status" value="1"/>
</dbReference>
<accession>A0A7Z2VPA6</accession>
<protein>
    <recommendedName>
        <fullName evidence="3">histidine kinase</fullName>
        <ecNumber evidence="3">2.7.13.3</ecNumber>
    </recommendedName>
</protein>
<dbReference type="InterPro" id="IPR003660">
    <property type="entry name" value="HAMP_dom"/>
</dbReference>
<evidence type="ECO:0000256" key="8">
    <source>
        <dbReference type="ARBA" id="ARBA00022777"/>
    </source>
</evidence>
<keyword evidence="9" id="KW-0067">ATP-binding</keyword>
<feature type="transmembrane region" description="Helical" evidence="12">
    <location>
        <begin position="21"/>
        <end position="45"/>
    </location>
</feature>
<name>A0A7Z2VPA6_9BACL</name>
<keyword evidence="7" id="KW-0547">Nucleotide-binding</keyword>
<evidence type="ECO:0000259" key="14">
    <source>
        <dbReference type="PROSITE" id="PS50885"/>
    </source>
</evidence>
<dbReference type="RefSeq" id="WP_169282929.1">
    <property type="nucleotide sequence ID" value="NZ_CP051680.1"/>
</dbReference>
<dbReference type="Pfam" id="PF00672">
    <property type="entry name" value="HAMP"/>
    <property type="match status" value="1"/>
</dbReference>
<evidence type="ECO:0000256" key="4">
    <source>
        <dbReference type="ARBA" id="ARBA00022475"/>
    </source>
</evidence>
<keyword evidence="12" id="KW-1133">Transmembrane helix</keyword>
<keyword evidence="6" id="KW-0808">Transferase</keyword>
<evidence type="ECO:0000256" key="7">
    <source>
        <dbReference type="ARBA" id="ARBA00022741"/>
    </source>
</evidence>
<feature type="domain" description="HAMP" evidence="14">
    <location>
        <begin position="343"/>
        <end position="395"/>
    </location>
</feature>
<keyword evidence="16" id="KW-1185">Reference proteome</keyword>
<dbReference type="InterPro" id="IPR050640">
    <property type="entry name" value="Bact_2-comp_sensor_kinase"/>
</dbReference>
<evidence type="ECO:0000256" key="10">
    <source>
        <dbReference type="ARBA" id="ARBA00023012"/>
    </source>
</evidence>
<feature type="domain" description="Histidine kinase" evidence="13">
    <location>
        <begin position="378"/>
        <end position="621"/>
    </location>
</feature>
<comment type="subcellular location">
    <subcellularLocation>
        <location evidence="2">Cell membrane</location>
        <topology evidence="2">Multi-pass membrane protein</topology>
    </subcellularLocation>
</comment>
<dbReference type="SUPFAM" id="SSF55874">
    <property type="entry name" value="ATPase domain of HSP90 chaperone/DNA topoisomerase II/histidine kinase"/>
    <property type="match status" value="1"/>
</dbReference>
<keyword evidence="12" id="KW-0812">Transmembrane</keyword>
<evidence type="ECO:0000313" key="15">
    <source>
        <dbReference type="EMBL" id="QJD86683.1"/>
    </source>
</evidence>
<evidence type="ECO:0000259" key="13">
    <source>
        <dbReference type="PROSITE" id="PS50109"/>
    </source>
</evidence>
<dbReference type="SMART" id="SM00304">
    <property type="entry name" value="HAMP"/>
    <property type="match status" value="1"/>
</dbReference>
<evidence type="ECO:0000256" key="2">
    <source>
        <dbReference type="ARBA" id="ARBA00004651"/>
    </source>
</evidence>
<dbReference type="InterPro" id="IPR010559">
    <property type="entry name" value="Sig_transdc_His_kin_internal"/>
</dbReference>
<keyword evidence="4" id="KW-1003">Cell membrane</keyword>
<proteinExistence type="predicted"/>
<dbReference type="PROSITE" id="PS50885">
    <property type="entry name" value="HAMP"/>
    <property type="match status" value="1"/>
</dbReference>
<dbReference type="PRINTS" id="PR00344">
    <property type="entry name" value="BCTRLSENSOR"/>
</dbReference>
<evidence type="ECO:0000256" key="11">
    <source>
        <dbReference type="ARBA" id="ARBA00023136"/>
    </source>
</evidence>
<evidence type="ECO:0000256" key="9">
    <source>
        <dbReference type="ARBA" id="ARBA00022840"/>
    </source>
</evidence>
<keyword evidence="8 15" id="KW-0418">Kinase</keyword>
<evidence type="ECO:0000256" key="6">
    <source>
        <dbReference type="ARBA" id="ARBA00022679"/>
    </source>
</evidence>
<dbReference type="EMBL" id="CP051680">
    <property type="protein sequence ID" value="QJD86683.1"/>
    <property type="molecule type" value="Genomic_DNA"/>
</dbReference>
<dbReference type="InterPro" id="IPR036890">
    <property type="entry name" value="HATPase_C_sf"/>
</dbReference>
<dbReference type="AlphaFoldDB" id="A0A7Z2VPA6"/>
<dbReference type="Pfam" id="PF02518">
    <property type="entry name" value="HATPase_c"/>
    <property type="match status" value="1"/>
</dbReference>
<dbReference type="CDD" id="cd06225">
    <property type="entry name" value="HAMP"/>
    <property type="match status" value="1"/>
</dbReference>
<evidence type="ECO:0000256" key="5">
    <source>
        <dbReference type="ARBA" id="ARBA00022553"/>
    </source>
</evidence>
<sequence length="636" mass="72864">MPRYWTNKREKFRFRLEQLTLQKRLVISYILIMLVPSLLISLYIFRGLTGNTVKELQKNNEYALEIERINIDNNMETMKRAAERAVVDDKVQIYLMQPDLLGVQDLIDLDRLSLQNIVRIQYNNPSIELIRIFMTNASSNEMWPVLWHERRIRGDPWYETVRKAGLSDVWSFSLSFRELIQNRSGGEDDNRPRISLYRDLQYPLGSHVGILQVDMLLTNFFPNTFGSLQDEQSQLVVFDRNGHIFRNPAKGFLDRSGLTDEILKQQFNSIEPANQSKGSFEFKVGNVPFLGVYSYIEPLDSYMLKVASLEPVYNGINETRNRIILANVVLLAILTLSTYYLNSFILKKLHVLTDSMKKVRQGDFGFDINIRGGGEVGDLAHHFRKMLRKINELIAEAVNKQAASKEAELATLKNQIDSHFLYNTLENIKMMAEINDQRDISDALTSLGSMMRYNMRWTSEYVRLKDEIAHIGNYINIANIRFDNRMKLEMDIPEAYMKQELLKMSLQPIVENSVKHGLGDKELTIRIRAEEEDGAMLISVTDDGVGMSAEQEFELNGRIKRANGSAALGEGNGNGSSSGNGIGLVNVHSRIQMHFGKEYGLKVESKHDSYTRVTLRIPHFILDGGNSANENVTDRR</sequence>
<dbReference type="PANTHER" id="PTHR34220:SF7">
    <property type="entry name" value="SENSOR HISTIDINE KINASE YPDA"/>
    <property type="match status" value="1"/>
</dbReference>
<dbReference type="Pfam" id="PF06580">
    <property type="entry name" value="His_kinase"/>
    <property type="match status" value="1"/>
</dbReference>
<dbReference type="GO" id="GO:0005886">
    <property type="term" value="C:plasma membrane"/>
    <property type="evidence" value="ECO:0007669"/>
    <property type="project" value="UniProtKB-SubCell"/>
</dbReference>
<dbReference type="Gene3D" id="3.30.565.10">
    <property type="entry name" value="Histidine kinase-like ATPase, C-terminal domain"/>
    <property type="match status" value="1"/>
</dbReference>
<dbReference type="InterPro" id="IPR004358">
    <property type="entry name" value="Sig_transdc_His_kin-like_C"/>
</dbReference>
<dbReference type="KEGG" id="cheb:HH215_28265"/>
<dbReference type="EC" id="2.7.13.3" evidence="3"/>
<dbReference type="InterPro" id="IPR003594">
    <property type="entry name" value="HATPase_dom"/>
</dbReference>